<reference evidence="1" key="2">
    <citation type="journal article" date="2022" name="New Phytol.">
        <title>Evolutionary transition to the ectomycorrhizal habit in the genomes of a hyperdiverse lineage of mushroom-forming fungi.</title>
        <authorList>
            <person name="Looney B."/>
            <person name="Miyauchi S."/>
            <person name="Morin E."/>
            <person name="Drula E."/>
            <person name="Courty P.E."/>
            <person name="Kohler A."/>
            <person name="Kuo A."/>
            <person name="LaButti K."/>
            <person name="Pangilinan J."/>
            <person name="Lipzen A."/>
            <person name="Riley R."/>
            <person name="Andreopoulos W."/>
            <person name="He G."/>
            <person name="Johnson J."/>
            <person name="Nolan M."/>
            <person name="Tritt A."/>
            <person name="Barry K.W."/>
            <person name="Grigoriev I.V."/>
            <person name="Nagy L.G."/>
            <person name="Hibbett D."/>
            <person name="Henrissat B."/>
            <person name="Matheny P.B."/>
            <person name="Labbe J."/>
            <person name="Martin F.M."/>
        </authorList>
    </citation>
    <scope>NUCLEOTIDE SEQUENCE</scope>
    <source>
        <strain evidence="1">FP105234-sp</strain>
    </source>
</reference>
<dbReference type="Proteomes" id="UP000814033">
    <property type="component" value="Unassembled WGS sequence"/>
</dbReference>
<sequence length="271" mass="30606">MRAEFHSGLQEIYLEHLDNNHDVAVWYAVNWVDWLADSRTPLQVHLDCRLKGNELGWMTRVKGPGRQFSILWDLVLAASRASVPPPSLPPSSPLFNFLSALCAPCPFAVPLPRIYFKFLLAAVTIHETFHLVNCHVFPDFGTPKTENLPHGEGGTAIEMQLFKGRIITEWYAGHEGDFSYLCGLYVLTSDGHVAITEEDLGVFMAELLDGRATKFSWKMVKRATYPTAEQGKVRTFAFKGKPIPKKTAWRQPVHRIFPGKVRKSMLEGCHD</sequence>
<proteinExistence type="predicted"/>
<gene>
    <name evidence="1" type="ORF">FA95DRAFT_371413</name>
</gene>
<organism evidence="1 2">
    <name type="scientific">Auriscalpium vulgare</name>
    <dbReference type="NCBI Taxonomy" id="40419"/>
    <lineage>
        <taxon>Eukaryota</taxon>
        <taxon>Fungi</taxon>
        <taxon>Dikarya</taxon>
        <taxon>Basidiomycota</taxon>
        <taxon>Agaricomycotina</taxon>
        <taxon>Agaricomycetes</taxon>
        <taxon>Russulales</taxon>
        <taxon>Auriscalpiaceae</taxon>
        <taxon>Auriscalpium</taxon>
    </lineage>
</organism>
<comment type="caution">
    <text evidence="1">The sequence shown here is derived from an EMBL/GenBank/DDBJ whole genome shotgun (WGS) entry which is preliminary data.</text>
</comment>
<reference evidence="1" key="1">
    <citation type="submission" date="2021-02" db="EMBL/GenBank/DDBJ databases">
        <authorList>
            <consortium name="DOE Joint Genome Institute"/>
            <person name="Ahrendt S."/>
            <person name="Looney B.P."/>
            <person name="Miyauchi S."/>
            <person name="Morin E."/>
            <person name="Drula E."/>
            <person name="Courty P.E."/>
            <person name="Chicoki N."/>
            <person name="Fauchery L."/>
            <person name="Kohler A."/>
            <person name="Kuo A."/>
            <person name="Labutti K."/>
            <person name="Pangilinan J."/>
            <person name="Lipzen A."/>
            <person name="Riley R."/>
            <person name="Andreopoulos W."/>
            <person name="He G."/>
            <person name="Johnson J."/>
            <person name="Barry K.W."/>
            <person name="Grigoriev I.V."/>
            <person name="Nagy L."/>
            <person name="Hibbett D."/>
            <person name="Henrissat B."/>
            <person name="Matheny P.B."/>
            <person name="Labbe J."/>
            <person name="Martin F."/>
        </authorList>
    </citation>
    <scope>NUCLEOTIDE SEQUENCE</scope>
    <source>
        <strain evidence="1">FP105234-sp</strain>
    </source>
</reference>
<accession>A0ACB8RJ84</accession>
<evidence type="ECO:0000313" key="1">
    <source>
        <dbReference type="EMBL" id="KAI0043583.1"/>
    </source>
</evidence>
<protein>
    <submittedName>
        <fullName evidence="1">Uncharacterized protein</fullName>
    </submittedName>
</protein>
<keyword evidence="2" id="KW-1185">Reference proteome</keyword>
<dbReference type="EMBL" id="MU276012">
    <property type="protein sequence ID" value="KAI0043583.1"/>
    <property type="molecule type" value="Genomic_DNA"/>
</dbReference>
<name>A0ACB8RJ84_9AGAM</name>
<evidence type="ECO:0000313" key="2">
    <source>
        <dbReference type="Proteomes" id="UP000814033"/>
    </source>
</evidence>